<gene>
    <name evidence="9" type="ORF">CDL15_Pgr015249</name>
    <name evidence="10" type="ORF">CRG98_027272</name>
</gene>
<dbReference type="InterPro" id="IPR003657">
    <property type="entry name" value="WRKY_dom"/>
</dbReference>
<dbReference type="GeneID" id="116199460"/>
<feature type="compositionally biased region" description="Basic and acidic residues" evidence="7">
    <location>
        <begin position="183"/>
        <end position="199"/>
    </location>
</feature>
<dbReference type="Pfam" id="PF03106">
    <property type="entry name" value="WRKY"/>
    <property type="match status" value="2"/>
</dbReference>
<evidence type="ECO:0000313" key="9">
    <source>
        <dbReference type="EMBL" id="OWM65824.1"/>
    </source>
</evidence>
<sequence>MTLVSESKNGPLTALMKQSKVSVTNGDLRVHRVTEHPTDSVIARNHLRERASQSQSKTHIPLLSPRSLSLSLSLKQQNPPPPSLLFPFRLRLRVLLLLPSSTSIDTAHRAKSSESLVGECTYGGTLLRTSLKDLPAHVSRAWESVVMAERENQHFGALRAEDSADSSYESASELESGSELDDDRVPESATLRESRRGELRGSGGGDGVEENGSELKTLTAGSPARFSQNNHSEGLPGHSTQREESEEQGVMSKQEVMAGIIGQALQPLAGNRLVSSVCPTSSSEISPSSVAQSVSSAPRIENSCLGKADLRNSSGQKPALTLAAVKASCADGYNWRKYGQKQVKSPQGSRSYFRCTYSECCAKKVEFCDQSGHVLETIYKNQHNHDPPKKVNNVRQSRIVKSAGPVVEHNAKEHSIRVLNGSNPSASSGESVRDTSMLYEGKSQDSCGFNGNPGTTTEKEEALGSEPKRRGKKNSLSHSSPVLKPGKKPKVVVHAAGDVGVSGDGYRWRKYGQKMVKGNPHPRNYYRCTSAGCPVRKHIETAVDNASAVTITYKGMHDHDMPVPKKGHGLPSGPLVAANSPASLCSSHNKKLHQSQTQKSPTQWSVDKEGDLTGEAMELGGEKAMESARTLLSIGFEIKPC</sequence>
<comment type="caution">
    <text evidence="9">The sequence shown here is derived from an EMBL/GenBank/DDBJ whole genome shotgun (WGS) entry which is preliminary data.</text>
</comment>
<dbReference type="GO" id="GO:0043565">
    <property type="term" value="F:sequence-specific DNA binding"/>
    <property type="evidence" value="ECO:0007669"/>
    <property type="project" value="InterPro"/>
</dbReference>
<dbReference type="InterPro" id="IPR036576">
    <property type="entry name" value="WRKY_dom_sf"/>
</dbReference>
<dbReference type="GO" id="GO:0005634">
    <property type="term" value="C:nucleus"/>
    <property type="evidence" value="ECO:0007669"/>
    <property type="project" value="UniProtKB-SubCell"/>
</dbReference>
<comment type="subcellular location">
    <subcellularLocation>
        <location evidence="1">Nucleus</location>
    </subcellularLocation>
</comment>
<evidence type="ECO:0000313" key="11">
    <source>
        <dbReference type="Proteomes" id="UP000197138"/>
    </source>
</evidence>
<feature type="region of interest" description="Disordered" evidence="7">
    <location>
        <begin position="157"/>
        <end position="252"/>
    </location>
</feature>
<feature type="region of interest" description="Disordered" evidence="7">
    <location>
        <begin position="584"/>
        <end position="607"/>
    </location>
</feature>
<dbReference type="OrthoDB" id="764896at2759"/>
<reference evidence="9" key="2">
    <citation type="submission" date="2017-06" db="EMBL/GenBank/DDBJ databases">
        <title>The pomegranate genome and the genomics of punicalagin biosynthesis.</title>
        <authorList>
            <person name="Xu C."/>
        </authorList>
    </citation>
    <scope>NUCLEOTIDE SEQUENCE [LARGE SCALE GENOMIC DNA]</scope>
    <source>
        <tissue evidence="9">Fresh leaf</tissue>
    </source>
</reference>
<dbReference type="Proteomes" id="UP000197138">
    <property type="component" value="Unassembled WGS sequence"/>
</dbReference>
<dbReference type="PROSITE" id="PS50811">
    <property type="entry name" value="WRKY"/>
    <property type="match status" value="2"/>
</dbReference>
<dbReference type="EMBL" id="PGOL01001939">
    <property type="protein sequence ID" value="PKI52346.1"/>
    <property type="molecule type" value="Genomic_DNA"/>
</dbReference>
<reference evidence="11" key="1">
    <citation type="journal article" date="2017" name="Plant J.">
        <title>The pomegranate (Punica granatum L.) genome and the genomics of punicalagin biosynthesis.</title>
        <authorList>
            <person name="Qin G."/>
            <person name="Xu C."/>
            <person name="Ming R."/>
            <person name="Tang H."/>
            <person name="Guyot R."/>
            <person name="Kramer E.M."/>
            <person name="Hu Y."/>
            <person name="Yi X."/>
            <person name="Qi Y."/>
            <person name="Xu X."/>
            <person name="Gao Z."/>
            <person name="Pan H."/>
            <person name="Jian J."/>
            <person name="Tian Y."/>
            <person name="Yue Z."/>
            <person name="Xu Y."/>
        </authorList>
    </citation>
    <scope>NUCLEOTIDE SEQUENCE [LARGE SCALE GENOMIC DNA]</scope>
    <source>
        <strain evidence="11">cv. Dabenzi</strain>
    </source>
</reference>
<evidence type="ECO:0000313" key="12">
    <source>
        <dbReference type="Proteomes" id="UP000233551"/>
    </source>
</evidence>
<evidence type="ECO:0000256" key="1">
    <source>
        <dbReference type="ARBA" id="ARBA00004123"/>
    </source>
</evidence>
<feature type="compositionally biased region" description="Polar residues" evidence="7">
    <location>
        <begin position="420"/>
        <end position="430"/>
    </location>
</feature>
<reference evidence="10 12" key="3">
    <citation type="submission" date="2017-11" db="EMBL/GenBank/DDBJ databases">
        <title>De-novo sequencing of pomegranate (Punica granatum L.) genome.</title>
        <authorList>
            <person name="Akparov Z."/>
            <person name="Amiraslanov A."/>
            <person name="Hajiyeva S."/>
            <person name="Abbasov M."/>
            <person name="Kaur K."/>
            <person name="Hamwieh A."/>
            <person name="Solovyev V."/>
            <person name="Salamov A."/>
            <person name="Braich B."/>
            <person name="Kosarev P."/>
            <person name="Mahmoud A."/>
            <person name="Hajiyev E."/>
            <person name="Babayeva S."/>
            <person name="Izzatullayeva V."/>
            <person name="Mammadov A."/>
            <person name="Mammadov A."/>
            <person name="Sharifova S."/>
            <person name="Ojaghi J."/>
            <person name="Eynullazada K."/>
            <person name="Bayramov B."/>
            <person name="Abdulazimova A."/>
            <person name="Shahmuradov I."/>
        </authorList>
    </citation>
    <scope>NUCLEOTIDE SEQUENCE [LARGE SCALE GENOMIC DNA]</scope>
    <source>
        <strain evidence="10">AG2017</strain>
        <strain evidence="12">cv. AG2017</strain>
        <tissue evidence="10">Leaf</tissue>
    </source>
</reference>
<proteinExistence type="predicted"/>
<protein>
    <recommendedName>
        <fullName evidence="8">WRKY domain-containing protein</fullName>
    </recommendedName>
</protein>
<keyword evidence="12" id="KW-1185">Reference proteome</keyword>
<dbReference type="Gene3D" id="2.20.25.80">
    <property type="entry name" value="WRKY domain"/>
    <property type="match status" value="2"/>
</dbReference>
<dbReference type="PANTHER" id="PTHR31221:SF150">
    <property type="entry name" value="WRKY TRANSCRIPTION FACTOR 32-RELATED"/>
    <property type="match status" value="1"/>
</dbReference>
<dbReference type="PANTHER" id="PTHR31221">
    <property type="entry name" value="WRKY TRANSCRIPTION FACTOR PROTEIN 1-RELATED"/>
    <property type="match status" value="1"/>
</dbReference>
<dbReference type="SUPFAM" id="SSF118290">
    <property type="entry name" value="WRKY DNA-binding domain"/>
    <property type="match status" value="2"/>
</dbReference>
<feature type="compositionally biased region" description="Basic and acidic residues" evidence="7">
    <location>
        <begin position="457"/>
        <end position="468"/>
    </location>
</feature>
<dbReference type="STRING" id="22663.A0A218VZ33"/>
<dbReference type="InterPro" id="IPR044810">
    <property type="entry name" value="WRKY_plant"/>
</dbReference>
<feature type="region of interest" description="Disordered" evidence="7">
    <location>
        <begin position="402"/>
        <end position="489"/>
    </location>
</feature>
<keyword evidence="3" id="KW-0805">Transcription regulation</keyword>
<dbReference type="AlphaFoldDB" id="A0A218VZ33"/>
<evidence type="ECO:0000259" key="8">
    <source>
        <dbReference type="PROSITE" id="PS50811"/>
    </source>
</evidence>
<dbReference type="SMART" id="SM00774">
    <property type="entry name" value="WRKY"/>
    <property type="match status" value="2"/>
</dbReference>
<keyword evidence="5" id="KW-0804">Transcription</keyword>
<evidence type="ECO:0000256" key="4">
    <source>
        <dbReference type="ARBA" id="ARBA00023125"/>
    </source>
</evidence>
<evidence type="ECO:0000313" key="10">
    <source>
        <dbReference type="EMBL" id="PKI52346.1"/>
    </source>
</evidence>
<dbReference type="FunFam" id="2.20.25.80:FF:000006">
    <property type="entry name" value="WRKY transcription factor"/>
    <property type="match status" value="1"/>
</dbReference>
<keyword evidence="2" id="KW-0677">Repeat</keyword>
<keyword evidence="6" id="KW-0539">Nucleus</keyword>
<feature type="compositionally biased region" description="Low complexity" evidence="7">
    <location>
        <begin position="165"/>
        <end position="175"/>
    </location>
</feature>
<dbReference type="GO" id="GO:0003700">
    <property type="term" value="F:DNA-binding transcription factor activity"/>
    <property type="evidence" value="ECO:0007669"/>
    <property type="project" value="InterPro"/>
</dbReference>
<evidence type="ECO:0000256" key="2">
    <source>
        <dbReference type="ARBA" id="ARBA00022737"/>
    </source>
</evidence>
<evidence type="ECO:0000256" key="3">
    <source>
        <dbReference type="ARBA" id="ARBA00023015"/>
    </source>
</evidence>
<dbReference type="Proteomes" id="UP000233551">
    <property type="component" value="Unassembled WGS sequence"/>
</dbReference>
<accession>A0A218VZ33</accession>
<feature type="domain" description="WRKY" evidence="8">
    <location>
        <begin position="324"/>
        <end position="388"/>
    </location>
</feature>
<name>A0A218VZ33_PUNGR</name>
<organism evidence="9 11">
    <name type="scientific">Punica granatum</name>
    <name type="common">Pomegranate</name>
    <dbReference type="NCBI Taxonomy" id="22663"/>
    <lineage>
        <taxon>Eukaryota</taxon>
        <taxon>Viridiplantae</taxon>
        <taxon>Streptophyta</taxon>
        <taxon>Embryophyta</taxon>
        <taxon>Tracheophyta</taxon>
        <taxon>Spermatophyta</taxon>
        <taxon>Magnoliopsida</taxon>
        <taxon>eudicotyledons</taxon>
        <taxon>Gunneridae</taxon>
        <taxon>Pentapetalae</taxon>
        <taxon>rosids</taxon>
        <taxon>malvids</taxon>
        <taxon>Myrtales</taxon>
        <taxon>Lythraceae</taxon>
        <taxon>Punica</taxon>
    </lineage>
</organism>
<feature type="domain" description="WRKY" evidence="8">
    <location>
        <begin position="497"/>
        <end position="562"/>
    </location>
</feature>
<keyword evidence="4" id="KW-0238">DNA-binding</keyword>
<feature type="compositionally biased region" description="Polar residues" evidence="7">
    <location>
        <begin position="444"/>
        <end position="456"/>
    </location>
</feature>
<evidence type="ECO:0000256" key="5">
    <source>
        <dbReference type="ARBA" id="ARBA00023163"/>
    </source>
</evidence>
<dbReference type="EMBL" id="MTKT01005556">
    <property type="protein sequence ID" value="OWM65824.1"/>
    <property type="molecule type" value="Genomic_DNA"/>
</dbReference>
<evidence type="ECO:0000256" key="6">
    <source>
        <dbReference type="ARBA" id="ARBA00023242"/>
    </source>
</evidence>
<feature type="compositionally biased region" description="Polar residues" evidence="7">
    <location>
        <begin position="594"/>
        <end position="605"/>
    </location>
</feature>
<evidence type="ECO:0000256" key="7">
    <source>
        <dbReference type="SAM" id="MobiDB-lite"/>
    </source>
</evidence>